<comment type="caution">
    <text evidence="3">The sequence shown here is derived from an EMBL/GenBank/DDBJ whole genome shotgun (WGS) entry which is preliminary data.</text>
</comment>
<gene>
    <name evidence="3" type="ORF">EXY23_16875</name>
</gene>
<dbReference type="EMBL" id="SKBM01000016">
    <property type="protein sequence ID" value="TCZ58608.1"/>
    <property type="molecule type" value="Genomic_DNA"/>
</dbReference>
<dbReference type="SUPFAM" id="SSF143120">
    <property type="entry name" value="YefM-like"/>
    <property type="match status" value="1"/>
</dbReference>
<sequence length="88" mass="9875">MSRHSLAEAREQLPELVERALRGEPVVITRDGKPVAEIRPVAADRPGDGPVVTAEALAWLDRLRVWPAREQSVDAGKLVSRVRDEDWR</sequence>
<evidence type="ECO:0000256" key="2">
    <source>
        <dbReference type="RuleBase" id="RU362080"/>
    </source>
</evidence>
<comment type="function">
    <text evidence="2">Antitoxin component of a type II toxin-antitoxin (TA) system.</text>
</comment>
<dbReference type="InterPro" id="IPR006442">
    <property type="entry name" value="Antitoxin_Phd/YefM"/>
</dbReference>
<dbReference type="InterPro" id="IPR036165">
    <property type="entry name" value="YefM-like_sf"/>
</dbReference>
<evidence type="ECO:0000313" key="4">
    <source>
        <dbReference type="Proteomes" id="UP000295023"/>
    </source>
</evidence>
<dbReference type="OrthoDB" id="9800503at2"/>
<dbReference type="AlphaFoldDB" id="A0A4R4DDD1"/>
<dbReference type="NCBIfam" id="TIGR01552">
    <property type="entry name" value="phd_fam"/>
    <property type="match status" value="1"/>
</dbReference>
<accession>A0A4R4DDD1</accession>
<organism evidence="3 4">
    <name type="scientific">Roseicella aquatilis</name>
    <dbReference type="NCBI Taxonomy" id="2527868"/>
    <lineage>
        <taxon>Bacteria</taxon>
        <taxon>Pseudomonadati</taxon>
        <taxon>Pseudomonadota</taxon>
        <taxon>Alphaproteobacteria</taxon>
        <taxon>Acetobacterales</taxon>
        <taxon>Roseomonadaceae</taxon>
        <taxon>Roseicella</taxon>
    </lineage>
</organism>
<reference evidence="3 4" key="1">
    <citation type="submission" date="2019-03" db="EMBL/GenBank/DDBJ databases">
        <title>Paracraurococcus aquatilis NE82 genome sequence.</title>
        <authorList>
            <person name="Zhao Y."/>
            <person name="Du Z."/>
        </authorList>
    </citation>
    <scope>NUCLEOTIDE SEQUENCE [LARGE SCALE GENOMIC DNA]</scope>
    <source>
        <strain evidence="3 4">NE82</strain>
    </source>
</reference>
<evidence type="ECO:0000256" key="1">
    <source>
        <dbReference type="ARBA" id="ARBA00009981"/>
    </source>
</evidence>
<dbReference type="Gene3D" id="3.40.1620.10">
    <property type="entry name" value="YefM-like domain"/>
    <property type="match status" value="1"/>
</dbReference>
<name>A0A4R4DDD1_9PROT</name>
<dbReference type="RefSeq" id="WP_132291868.1">
    <property type="nucleotide sequence ID" value="NZ_SKBM01000016.1"/>
</dbReference>
<evidence type="ECO:0000313" key="3">
    <source>
        <dbReference type="EMBL" id="TCZ58608.1"/>
    </source>
</evidence>
<keyword evidence="4" id="KW-1185">Reference proteome</keyword>
<proteinExistence type="inferred from homology"/>
<protein>
    <recommendedName>
        <fullName evidence="2">Antitoxin</fullName>
    </recommendedName>
</protein>
<dbReference type="Pfam" id="PF02604">
    <property type="entry name" value="PhdYeFM_antitox"/>
    <property type="match status" value="1"/>
</dbReference>
<dbReference type="Proteomes" id="UP000295023">
    <property type="component" value="Unassembled WGS sequence"/>
</dbReference>
<comment type="similarity">
    <text evidence="1 2">Belongs to the phD/YefM antitoxin family.</text>
</comment>